<dbReference type="PANTHER" id="PTHR43757">
    <property type="entry name" value="AMINOMETHYLTRANSFERASE"/>
    <property type="match status" value="1"/>
</dbReference>
<evidence type="ECO:0000256" key="4">
    <source>
        <dbReference type="ARBA" id="ARBA00022679"/>
    </source>
</evidence>
<dbReference type="EMBL" id="LQPE01000001">
    <property type="protein sequence ID" value="ORW12261.1"/>
    <property type="molecule type" value="Genomic_DNA"/>
</dbReference>
<dbReference type="InterPro" id="IPR029043">
    <property type="entry name" value="GcvT/YgfZ_C"/>
</dbReference>
<evidence type="ECO:0000256" key="5">
    <source>
        <dbReference type="ARBA" id="ARBA00031395"/>
    </source>
</evidence>
<feature type="domain" description="GCVT N-terminal" evidence="9">
    <location>
        <begin position="12"/>
        <end position="263"/>
    </location>
</feature>
<keyword evidence="4 7" id="KW-0808">Transferase</keyword>
<dbReference type="SUPFAM" id="SSF103025">
    <property type="entry name" value="Folate-binding domain"/>
    <property type="match status" value="1"/>
</dbReference>
<feature type="binding site" evidence="8">
    <location>
        <position position="196"/>
    </location>
    <ligand>
        <name>substrate</name>
    </ligand>
</feature>
<comment type="subunit">
    <text evidence="7">The glycine cleavage system is composed of four proteins: P, T, L and H.</text>
</comment>
<dbReference type="PIRSF" id="PIRSF006487">
    <property type="entry name" value="GcvT"/>
    <property type="match status" value="1"/>
</dbReference>
<comment type="similarity">
    <text evidence="1 7">Belongs to the GcvT family.</text>
</comment>
<dbReference type="GO" id="GO:0005829">
    <property type="term" value="C:cytosol"/>
    <property type="evidence" value="ECO:0007669"/>
    <property type="project" value="TreeGrafter"/>
</dbReference>
<evidence type="ECO:0000256" key="7">
    <source>
        <dbReference type="HAMAP-Rule" id="MF_00259"/>
    </source>
</evidence>
<organism evidence="11 12">
    <name type="scientific">Mycobacterium kyorinense</name>
    <dbReference type="NCBI Taxonomy" id="487514"/>
    <lineage>
        <taxon>Bacteria</taxon>
        <taxon>Bacillati</taxon>
        <taxon>Actinomycetota</taxon>
        <taxon>Actinomycetes</taxon>
        <taxon>Mycobacteriales</taxon>
        <taxon>Mycobacteriaceae</taxon>
        <taxon>Mycobacterium</taxon>
    </lineage>
</organism>
<evidence type="ECO:0000256" key="3">
    <source>
        <dbReference type="ARBA" id="ARBA00022576"/>
    </source>
</evidence>
<dbReference type="GO" id="GO:0008483">
    <property type="term" value="F:transaminase activity"/>
    <property type="evidence" value="ECO:0007669"/>
    <property type="project" value="UniProtKB-KW"/>
</dbReference>
<comment type="catalytic activity">
    <reaction evidence="6 7">
        <text>N(6)-[(R)-S(8)-aminomethyldihydrolipoyl]-L-lysyl-[protein] + (6S)-5,6,7,8-tetrahydrofolate = N(6)-[(R)-dihydrolipoyl]-L-lysyl-[protein] + (6R)-5,10-methylene-5,6,7,8-tetrahydrofolate + NH4(+)</text>
        <dbReference type="Rhea" id="RHEA:16945"/>
        <dbReference type="Rhea" id="RHEA-COMP:10475"/>
        <dbReference type="Rhea" id="RHEA-COMP:10492"/>
        <dbReference type="ChEBI" id="CHEBI:15636"/>
        <dbReference type="ChEBI" id="CHEBI:28938"/>
        <dbReference type="ChEBI" id="CHEBI:57453"/>
        <dbReference type="ChEBI" id="CHEBI:83100"/>
        <dbReference type="ChEBI" id="CHEBI:83143"/>
        <dbReference type="EC" id="2.1.2.10"/>
    </reaction>
</comment>
<dbReference type="InterPro" id="IPR027266">
    <property type="entry name" value="TrmE/GcvT-like"/>
</dbReference>
<dbReference type="STRING" id="487514.A5707_00425"/>
<evidence type="ECO:0000256" key="8">
    <source>
        <dbReference type="PIRSR" id="PIRSR006487-1"/>
    </source>
</evidence>
<dbReference type="SUPFAM" id="SSF101790">
    <property type="entry name" value="Aminomethyltransferase beta-barrel domain"/>
    <property type="match status" value="1"/>
</dbReference>
<gene>
    <name evidence="7" type="primary">gcvT</name>
    <name evidence="11" type="ORF">AWC14_00095</name>
</gene>
<dbReference type="Gene3D" id="3.30.1360.120">
    <property type="entry name" value="Probable tRNA modification gtpase trme, domain 1"/>
    <property type="match status" value="1"/>
</dbReference>
<dbReference type="GO" id="GO:0005960">
    <property type="term" value="C:glycine cleavage complex"/>
    <property type="evidence" value="ECO:0007669"/>
    <property type="project" value="InterPro"/>
</dbReference>
<dbReference type="InterPro" id="IPR028896">
    <property type="entry name" value="GcvT/YgfZ/DmdA"/>
</dbReference>
<dbReference type="PANTHER" id="PTHR43757:SF2">
    <property type="entry name" value="AMINOMETHYLTRANSFERASE, MITOCHONDRIAL"/>
    <property type="match status" value="1"/>
</dbReference>
<name>A0A1X1YML3_9MYCO</name>
<sequence length="365" mass="38447">MPENLQHGPLEGRHRELGASFAEFGGWLMPVSYAGTVSEHTATRTAVGLFDVSHLGKAVVRGPGAAEFVNSALTNDLRRIGPGKAQYTLCCNESGGVIDDLIAYYVSDDEIFLVPNAANTAAVVAALRAAAPAELSITDEHRSYAVLAVQGPRSVDVLDELGLPIGMDYMAYADASFSGVPVRVCRSGYTGEHGYELLPPWESAGVVFDALVAAVSRAGGQLAGLGARDTLRTEMGYPLHGHELSADISPLQAGCGWAIGWKKEAFFGREALLAEKAAGPSRRLRGLRAVGRGVLRAGLTVLDGDRRVGVTTSGTFSPTLQVGIALALIDADAGIEDGRHVTVDVRGRAVESEVVRPPFVDAKTR</sequence>
<evidence type="ECO:0000256" key="6">
    <source>
        <dbReference type="ARBA" id="ARBA00047665"/>
    </source>
</evidence>
<feature type="domain" description="Aminomethyltransferase C-terminal" evidence="10">
    <location>
        <begin position="282"/>
        <end position="361"/>
    </location>
</feature>
<dbReference type="GO" id="GO:0004047">
    <property type="term" value="F:aminomethyltransferase activity"/>
    <property type="evidence" value="ECO:0007669"/>
    <property type="project" value="UniProtKB-UniRule"/>
</dbReference>
<evidence type="ECO:0000313" key="12">
    <source>
        <dbReference type="Proteomes" id="UP000193487"/>
    </source>
</evidence>
<evidence type="ECO:0000313" key="11">
    <source>
        <dbReference type="EMBL" id="ORW12261.1"/>
    </source>
</evidence>
<dbReference type="Proteomes" id="UP000193487">
    <property type="component" value="Unassembled WGS sequence"/>
</dbReference>
<dbReference type="Pfam" id="PF01571">
    <property type="entry name" value="GCV_T"/>
    <property type="match status" value="1"/>
</dbReference>
<dbReference type="GO" id="GO:0019464">
    <property type="term" value="P:glycine decarboxylation via glycine cleavage system"/>
    <property type="evidence" value="ECO:0007669"/>
    <property type="project" value="UniProtKB-UniRule"/>
</dbReference>
<dbReference type="EC" id="2.1.2.10" evidence="2 7"/>
<dbReference type="NCBIfam" id="NF001567">
    <property type="entry name" value="PRK00389.1"/>
    <property type="match status" value="1"/>
</dbReference>
<accession>A0A1X1YML3</accession>
<dbReference type="Pfam" id="PF08669">
    <property type="entry name" value="GCV_T_C"/>
    <property type="match status" value="1"/>
</dbReference>
<dbReference type="InterPro" id="IPR006223">
    <property type="entry name" value="GcvT"/>
</dbReference>
<protein>
    <recommendedName>
        <fullName evidence="2 7">Aminomethyltransferase</fullName>
        <ecNumber evidence="2 7">2.1.2.10</ecNumber>
    </recommendedName>
    <alternativeName>
        <fullName evidence="5 7">Glycine cleavage system T protein</fullName>
    </alternativeName>
</protein>
<dbReference type="AlphaFoldDB" id="A0A1X1YML3"/>
<dbReference type="InterPro" id="IPR013977">
    <property type="entry name" value="GcvT_C"/>
</dbReference>
<evidence type="ECO:0000259" key="10">
    <source>
        <dbReference type="Pfam" id="PF08669"/>
    </source>
</evidence>
<comment type="function">
    <text evidence="7">The glycine cleavage system catalyzes the degradation of glycine.</text>
</comment>
<dbReference type="HAMAP" id="MF_00259">
    <property type="entry name" value="GcvT"/>
    <property type="match status" value="1"/>
</dbReference>
<evidence type="ECO:0000259" key="9">
    <source>
        <dbReference type="Pfam" id="PF01571"/>
    </source>
</evidence>
<dbReference type="InterPro" id="IPR006222">
    <property type="entry name" value="GCVT_N"/>
</dbReference>
<keyword evidence="3 7" id="KW-0032">Aminotransferase</keyword>
<reference evidence="11 12" key="1">
    <citation type="submission" date="2016-01" db="EMBL/GenBank/DDBJ databases">
        <title>The new phylogeny of the genus Mycobacterium.</title>
        <authorList>
            <person name="Tarcisio F."/>
            <person name="Conor M."/>
            <person name="Antonella G."/>
            <person name="Elisabetta G."/>
            <person name="Giulia F.S."/>
            <person name="Sara T."/>
            <person name="Anna F."/>
            <person name="Clotilde B."/>
            <person name="Roberto B."/>
            <person name="Veronica D.S."/>
            <person name="Fabio R."/>
            <person name="Monica P."/>
            <person name="Olivier J."/>
            <person name="Enrico T."/>
            <person name="Nicola S."/>
        </authorList>
    </citation>
    <scope>NUCLEOTIDE SEQUENCE [LARGE SCALE GENOMIC DNA]</scope>
    <source>
        <strain evidence="11 12">DSM 45166</strain>
    </source>
</reference>
<dbReference type="NCBIfam" id="TIGR00528">
    <property type="entry name" value="gcvT"/>
    <property type="match status" value="1"/>
</dbReference>
<keyword evidence="12" id="KW-1185">Reference proteome</keyword>
<proteinExistence type="inferred from homology"/>
<dbReference type="InterPro" id="IPR022903">
    <property type="entry name" value="GcvT_bac"/>
</dbReference>
<comment type="caution">
    <text evidence="11">The sequence shown here is derived from an EMBL/GenBank/DDBJ whole genome shotgun (WGS) entry which is preliminary data.</text>
</comment>
<evidence type="ECO:0000256" key="2">
    <source>
        <dbReference type="ARBA" id="ARBA00012616"/>
    </source>
</evidence>
<evidence type="ECO:0000256" key="1">
    <source>
        <dbReference type="ARBA" id="ARBA00008609"/>
    </source>
</evidence>